<dbReference type="SMART" id="SM00235">
    <property type="entry name" value="ZnMc"/>
    <property type="match status" value="3"/>
</dbReference>
<evidence type="ECO:0000256" key="7">
    <source>
        <dbReference type="ARBA" id="ARBA00022670"/>
    </source>
</evidence>
<feature type="domain" description="Peptidase metallopeptidase" evidence="23">
    <location>
        <begin position="120"/>
        <end position="280"/>
    </location>
</feature>
<dbReference type="InterPro" id="IPR001818">
    <property type="entry name" value="Pept_M10_metallopeptidase"/>
</dbReference>
<keyword evidence="14" id="KW-0482">Metalloprotease</keyword>
<evidence type="ECO:0000256" key="12">
    <source>
        <dbReference type="ARBA" id="ARBA00022833"/>
    </source>
</evidence>
<accession>A0ABQ8M9T8</accession>
<comment type="cofactor">
    <cofactor evidence="1">
        <name>Ca(2+)</name>
        <dbReference type="ChEBI" id="CHEBI:29108"/>
    </cofactor>
</comment>
<feature type="repeat" description="Hemopexin" evidence="20">
    <location>
        <begin position="1402"/>
        <end position="1448"/>
    </location>
</feature>
<feature type="region of interest" description="Disordered" evidence="21">
    <location>
        <begin position="269"/>
        <end position="307"/>
    </location>
</feature>
<comment type="cofactor">
    <cofactor evidence="2">
        <name>Zn(2+)</name>
        <dbReference type="ChEBI" id="CHEBI:29105"/>
    </cofactor>
</comment>
<organism evidence="24 25">
    <name type="scientific">Labeo rohita</name>
    <name type="common">Indian major carp</name>
    <name type="synonym">Cyprinus rohita</name>
    <dbReference type="NCBI Taxonomy" id="84645"/>
    <lineage>
        <taxon>Eukaryota</taxon>
        <taxon>Metazoa</taxon>
        <taxon>Chordata</taxon>
        <taxon>Craniata</taxon>
        <taxon>Vertebrata</taxon>
        <taxon>Euteleostomi</taxon>
        <taxon>Actinopterygii</taxon>
        <taxon>Neopterygii</taxon>
        <taxon>Teleostei</taxon>
        <taxon>Ostariophysi</taxon>
        <taxon>Cypriniformes</taxon>
        <taxon>Cyprinidae</taxon>
        <taxon>Labeoninae</taxon>
        <taxon>Labeonini</taxon>
        <taxon>Labeo</taxon>
    </lineage>
</organism>
<comment type="catalytic activity">
    <reaction evidence="18">
        <text>Cleavage of the triple helix of collagen at about three-quarters of the length of the molecule from the N-terminus, at 775-Gly-|-Ile-776 in the alpha1(I) chain. Cleaves synthetic substrates and alpha-macroglobulins at bonds where P1' is a hydrophobic residue.</text>
        <dbReference type="EC" id="3.4.24.7"/>
    </reaction>
</comment>
<dbReference type="Pfam" id="PF00413">
    <property type="entry name" value="Peptidase_M10"/>
    <property type="match status" value="3"/>
</dbReference>
<dbReference type="InterPro" id="IPR036375">
    <property type="entry name" value="Hemopexin-like_dom_sf"/>
</dbReference>
<feature type="repeat" description="Hemopexin" evidence="20">
    <location>
        <begin position="762"/>
        <end position="810"/>
    </location>
</feature>
<evidence type="ECO:0000256" key="18">
    <source>
        <dbReference type="ARBA" id="ARBA00036005"/>
    </source>
</evidence>
<keyword evidence="16" id="KW-0865">Zymogen</keyword>
<evidence type="ECO:0000256" key="22">
    <source>
        <dbReference type="SAM" id="SignalP"/>
    </source>
</evidence>
<dbReference type="InterPro" id="IPR002477">
    <property type="entry name" value="Peptidoglycan-bd-like"/>
</dbReference>
<feature type="repeat" description="Hemopexin" evidence="20">
    <location>
        <begin position="401"/>
        <end position="449"/>
    </location>
</feature>
<feature type="domain" description="Peptidase metallopeptidase" evidence="23">
    <location>
        <begin position="586"/>
        <end position="746"/>
    </location>
</feature>
<feature type="repeat" description="Hemopexin" evidence="20">
    <location>
        <begin position="859"/>
        <end position="907"/>
    </location>
</feature>
<evidence type="ECO:0000256" key="3">
    <source>
        <dbReference type="ARBA" id="ARBA00004498"/>
    </source>
</evidence>
<evidence type="ECO:0000256" key="17">
    <source>
        <dbReference type="ARBA" id="ARBA00023157"/>
    </source>
</evidence>
<dbReference type="CDD" id="cd00094">
    <property type="entry name" value="HX"/>
    <property type="match status" value="4"/>
</dbReference>
<dbReference type="PROSITE" id="PS00024">
    <property type="entry name" value="HEMOPEXIN"/>
    <property type="match status" value="3"/>
</dbReference>
<feature type="repeat" description="Hemopexin" evidence="20">
    <location>
        <begin position="353"/>
        <end position="399"/>
    </location>
</feature>
<evidence type="ECO:0000313" key="25">
    <source>
        <dbReference type="Proteomes" id="UP000830375"/>
    </source>
</evidence>
<name>A0ABQ8M9T8_LABRO</name>
<reference evidence="24 25" key="1">
    <citation type="submission" date="2022-01" db="EMBL/GenBank/DDBJ databases">
        <title>A high-quality chromosome-level genome assembly of rohu carp, Labeo rohita.</title>
        <authorList>
            <person name="Arick M.A. II"/>
            <person name="Hsu C.-Y."/>
            <person name="Magbanua Z."/>
            <person name="Pechanova O."/>
            <person name="Grover C."/>
            <person name="Miller E."/>
            <person name="Thrash A."/>
            <person name="Ezzel L."/>
            <person name="Alam S."/>
            <person name="Benzie J."/>
            <person name="Hamilton M."/>
            <person name="Karsi A."/>
            <person name="Lawrence M.L."/>
            <person name="Peterson D.G."/>
        </authorList>
    </citation>
    <scope>NUCLEOTIDE SEQUENCE [LARGE SCALE GENOMIC DNA]</scope>
    <source>
        <strain evidence="25">BAU-BD-2019</strain>
        <tissue evidence="24">Blood</tissue>
    </source>
</reference>
<dbReference type="InterPro" id="IPR033739">
    <property type="entry name" value="M10A_MMP"/>
</dbReference>
<dbReference type="SUPFAM" id="SSF55486">
    <property type="entry name" value="Metalloproteases ('zincins'), catalytic domain"/>
    <property type="match status" value="3"/>
</dbReference>
<keyword evidence="25" id="KW-1185">Reference proteome</keyword>
<dbReference type="InterPro" id="IPR024079">
    <property type="entry name" value="MetalloPept_cat_dom_sf"/>
</dbReference>
<evidence type="ECO:0000313" key="24">
    <source>
        <dbReference type="EMBL" id="KAI2659646.1"/>
    </source>
</evidence>
<dbReference type="EC" id="3.4.24.7" evidence="19"/>
<dbReference type="PANTHER" id="PTHR10201:SF151">
    <property type="entry name" value="INTERSTITIAL COLLAGENASE"/>
    <property type="match status" value="1"/>
</dbReference>
<keyword evidence="10" id="KW-0677">Repeat</keyword>
<sequence length="1552" mass="175131">MPSETKHMSRGTLNMGIQQQLCFLASLLLVIQAAPTPPPSDKDKAIAKDYLRNFYNLKRLSNSASFSPGSSNDTTSERLKEMQKFFGLEVTGKLNKETLDVMKMPRCGVPDVAAYTTFGGSPRWETNKLTYRIVNYTPDMTRAQVDDSIARALQVWAEVSPLRFTRIIRGTADIMISFAVRDHGDGLAFDGPKKTLAHAFAPGSGIGGDAHFDDDESFTFRSSRGHVLFLVAAHELGHSLGLFHSNVPGALMFPTYTFTDPDRSPLTSDDIEGIQSLYGSPRPQPLQPQPLQPQPLERQPERSPPQDCQNLVWDAVTSFKGETVFFKDSFFWRSSSSSSAVARQINSFWSRAPDNVDAAYEDPAQDKLFLFKGTQVWAFKGQNLEPGYPKPLSSFGLPASVTKVDAAVHNQHTGKTLLFSDKYYYRYDERKNQIDEGYPRRVEDAFVGLSGEVTAAHMTNNNIYLFSGKNLFEFSSKNAKLLRLLTSDFFQLCFLASLALVIHAGPILQHADEDEATAERYLKSFYNLTDETISVRKETSSMTEKMKEMQEFFGLKVTGKMDQETMEMMKKPRCGVPDVAAYSTFGGIKWQTNKLTYRILNYTPDMSRAEVDESMERALQVWAKVTPLKFTRIHSGTADIMISFGTRNHGDAYPFDGPRGTLAHAFAPSPGIGGDAHFDDDESFTFRSSRGFVLFLVAAHEFGHSLGLSHSNVRGALMFPTYSFTDPDRFSLPSDDIRGIQSLYGPNRDRTPVKPDEEVTTPNACDPDLVLDAVTTLRGETVFFKDSFFWRKSQSRTVTQIPIKHFWSNAPDNIDAAYENQVQDKVFFFKDRQVWAFKGITPEPGYPKTLSSFGLPSSVRKVSAAVHDKTTGKTLFFVDKVYYSYDERAQKMDTGYPKQVENGFPGLTGEVTAAHISNGNIYLYSGTNVYEFRLYSKRFLRVLKNSPNRDRTPIKPDPEVTTPNACDPDLVLDAVTTLRGETIFVKDGFFWRKSQSRTVTQIQIKHFWSNAPDNIDAAYENHVQDKVFFFKDRQVWAFKGISPEPGYPKTISSFGLPSSVRKVSAAVHDKTTGKTLLFVDKVYYSYDERAKKMDTAYPKQVENGFPGLTGEVTAAHISNGNIYLYSGTNVYEFRLYSKRFLRVLKNNFFLAFRFICGGLTPSVFLALCDGAPMTASPEDYQIAENVPLDLKNELKAMQEFFGLEVTGKLDSNTLETMKLPRCGVTDVAKYGHFQGKPRWKQSVVTYRITEYTSQLSMGEVDATIAKAFKLYSDGGDTHFDDDEWWTLSSQGINLLLVAAHEFGHALGLDHSRDPSALMYPTYGYVSTNGYTLPRDDPWGVRTNKPDPNPGPSPPEPCNRDLVFDAATSIRGELYFFKNGYYWKKGYYSGLSLHEIKSTWPSIDSVDAAYEFSDRDVSFLFKGQQYWAVRRSTTLPGYPKPITNFGFPSYVRKIDAAVHVKSVGRTLFFVGTEYWSFNEKTAQMVRGFPKNIQRYFPGIGSRVDAAFENYGYLYFSKGSRQIEYNFNLGRVNRVLLNYAWLDCYKHLNENEKK</sequence>
<dbReference type="SUPFAM" id="SSF47090">
    <property type="entry name" value="PGBD-like"/>
    <property type="match status" value="3"/>
</dbReference>
<evidence type="ECO:0000256" key="19">
    <source>
        <dbReference type="ARBA" id="ARBA00038924"/>
    </source>
</evidence>
<feature type="repeat" description="Hemopexin" evidence="20">
    <location>
        <begin position="963"/>
        <end position="1011"/>
    </location>
</feature>
<feature type="repeat" description="Hemopexin" evidence="20">
    <location>
        <begin position="1060"/>
        <end position="1108"/>
    </location>
</feature>
<dbReference type="InterPro" id="IPR036365">
    <property type="entry name" value="PGBD-like_sf"/>
</dbReference>
<dbReference type="InterPro" id="IPR018487">
    <property type="entry name" value="Hemopexin-like_repeat"/>
</dbReference>
<evidence type="ECO:0000256" key="14">
    <source>
        <dbReference type="ARBA" id="ARBA00023049"/>
    </source>
</evidence>
<feature type="signal peptide" evidence="22">
    <location>
        <begin position="1"/>
        <end position="33"/>
    </location>
</feature>
<dbReference type="SMART" id="SM00120">
    <property type="entry name" value="HX"/>
    <property type="match status" value="16"/>
</dbReference>
<comment type="subcellular location">
    <subcellularLocation>
        <location evidence="3">Secreted</location>
        <location evidence="3">Extracellular space</location>
        <location evidence="3">Extracellular matrix</location>
    </subcellularLocation>
</comment>
<dbReference type="EMBL" id="JACTAM010000010">
    <property type="protein sequence ID" value="KAI2659646.1"/>
    <property type="molecule type" value="Genomic_DNA"/>
</dbReference>
<evidence type="ECO:0000256" key="11">
    <source>
        <dbReference type="ARBA" id="ARBA00022801"/>
    </source>
</evidence>
<dbReference type="PROSITE" id="PS51642">
    <property type="entry name" value="HEMOPEXIN_2"/>
    <property type="match status" value="11"/>
</dbReference>
<evidence type="ECO:0000256" key="15">
    <source>
        <dbReference type="ARBA" id="ARBA00023105"/>
    </source>
</evidence>
<dbReference type="InterPro" id="IPR021158">
    <property type="entry name" value="Pept_M10A_Zn_BS"/>
</dbReference>
<evidence type="ECO:0000256" key="9">
    <source>
        <dbReference type="ARBA" id="ARBA00022729"/>
    </source>
</evidence>
<evidence type="ECO:0000256" key="20">
    <source>
        <dbReference type="PROSITE-ProRule" id="PRU01011"/>
    </source>
</evidence>
<dbReference type="Pfam" id="PF00045">
    <property type="entry name" value="Hemopexin"/>
    <property type="match status" value="11"/>
</dbReference>
<evidence type="ECO:0000256" key="21">
    <source>
        <dbReference type="SAM" id="MobiDB-lite"/>
    </source>
</evidence>
<dbReference type="CDD" id="cd04278">
    <property type="entry name" value="ZnMc_MMP"/>
    <property type="match status" value="2"/>
</dbReference>
<evidence type="ECO:0000256" key="13">
    <source>
        <dbReference type="ARBA" id="ARBA00022837"/>
    </source>
</evidence>
<dbReference type="PRINTS" id="PR00138">
    <property type="entry name" value="MATRIXIN"/>
</dbReference>
<feature type="region of interest" description="Disordered" evidence="21">
    <location>
        <begin position="1335"/>
        <end position="1357"/>
    </location>
</feature>
<dbReference type="InterPro" id="IPR018486">
    <property type="entry name" value="Hemopexin_CS"/>
</dbReference>
<feature type="repeat" description="Hemopexin" evidence="20">
    <location>
        <begin position="1450"/>
        <end position="1498"/>
    </location>
</feature>
<feature type="repeat" description="Hemopexin" evidence="20">
    <location>
        <begin position="1012"/>
        <end position="1058"/>
    </location>
</feature>
<dbReference type="InterPro" id="IPR006026">
    <property type="entry name" value="Peptidase_Metallo"/>
</dbReference>
<evidence type="ECO:0000256" key="8">
    <source>
        <dbReference type="ARBA" id="ARBA00022723"/>
    </source>
</evidence>
<feature type="repeat" description="Hemopexin" evidence="20">
    <location>
        <begin position="811"/>
        <end position="857"/>
    </location>
</feature>
<keyword evidence="8" id="KW-0479">Metal-binding</keyword>
<keyword evidence="6" id="KW-0272">Extracellular matrix</keyword>
<feature type="compositionally biased region" description="Pro residues" evidence="21">
    <location>
        <begin position="1346"/>
        <end position="1356"/>
    </location>
</feature>
<comment type="caution">
    <text evidence="24">The sequence shown here is derived from an EMBL/GenBank/DDBJ whole genome shotgun (WGS) entry which is preliminary data.</text>
</comment>
<keyword evidence="7" id="KW-0645">Protease</keyword>
<keyword evidence="15" id="KW-0177">Collagen degradation</keyword>
<evidence type="ECO:0000259" key="23">
    <source>
        <dbReference type="SMART" id="SM00235"/>
    </source>
</evidence>
<evidence type="ECO:0000256" key="10">
    <source>
        <dbReference type="ARBA" id="ARBA00022737"/>
    </source>
</evidence>
<dbReference type="InterPro" id="IPR000585">
    <property type="entry name" value="Hemopexin-like_dom"/>
</dbReference>
<keyword evidence="9 22" id="KW-0732">Signal</keyword>
<feature type="compositionally biased region" description="Pro residues" evidence="21">
    <location>
        <begin position="282"/>
        <end position="293"/>
    </location>
</feature>
<dbReference type="Gene3D" id="2.110.10.10">
    <property type="entry name" value="Hemopexin-like domain"/>
    <property type="match status" value="4"/>
</dbReference>
<feature type="repeat" description="Hemopexin" evidence="20">
    <location>
        <begin position="1499"/>
        <end position="1542"/>
    </location>
</feature>
<keyword evidence="11" id="KW-0378">Hydrolase</keyword>
<gene>
    <name evidence="24" type="ORF">H4Q32_022140</name>
</gene>
<dbReference type="Pfam" id="PF01471">
    <property type="entry name" value="PG_binding_1"/>
    <property type="match status" value="3"/>
</dbReference>
<evidence type="ECO:0000256" key="5">
    <source>
        <dbReference type="ARBA" id="ARBA00022525"/>
    </source>
</evidence>
<dbReference type="InterPro" id="IPR021190">
    <property type="entry name" value="Pept_M10A"/>
</dbReference>
<evidence type="ECO:0000256" key="6">
    <source>
        <dbReference type="ARBA" id="ARBA00022530"/>
    </source>
</evidence>
<dbReference type="PANTHER" id="PTHR10201">
    <property type="entry name" value="MATRIX METALLOPROTEINASE"/>
    <property type="match status" value="1"/>
</dbReference>
<evidence type="ECO:0000256" key="1">
    <source>
        <dbReference type="ARBA" id="ARBA00001913"/>
    </source>
</evidence>
<evidence type="ECO:0000256" key="16">
    <source>
        <dbReference type="ARBA" id="ARBA00023145"/>
    </source>
</evidence>
<keyword evidence="12" id="KW-0862">Zinc</keyword>
<keyword evidence="13" id="KW-0106">Calcium</keyword>
<dbReference type="SUPFAM" id="SSF50923">
    <property type="entry name" value="Hemopexin-like domain"/>
    <property type="match status" value="4"/>
</dbReference>
<protein>
    <recommendedName>
        <fullName evidence="19">interstitial collagenase</fullName>
        <ecNumber evidence="19">3.4.24.7</ecNumber>
    </recommendedName>
</protein>
<comment type="similarity">
    <text evidence="4">Belongs to the peptidase M10A family.</text>
</comment>
<evidence type="ECO:0000256" key="2">
    <source>
        <dbReference type="ARBA" id="ARBA00001947"/>
    </source>
</evidence>
<proteinExistence type="inferred from homology"/>
<keyword evidence="5" id="KW-0964">Secreted</keyword>
<dbReference type="Gene3D" id="3.40.390.10">
    <property type="entry name" value="Collagenase (Catalytic Domain)"/>
    <property type="match status" value="4"/>
</dbReference>
<dbReference type="PROSITE" id="PS00546">
    <property type="entry name" value="CYSTEINE_SWITCH"/>
    <property type="match status" value="2"/>
</dbReference>
<keyword evidence="17" id="KW-1015">Disulfide bond</keyword>
<dbReference type="Proteomes" id="UP000830375">
    <property type="component" value="Unassembled WGS sequence"/>
</dbReference>
<feature type="chain" id="PRO_5047166370" description="interstitial collagenase" evidence="22">
    <location>
        <begin position="34"/>
        <end position="1552"/>
    </location>
</feature>
<evidence type="ECO:0000256" key="4">
    <source>
        <dbReference type="ARBA" id="ARBA00010370"/>
    </source>
</evidence>
<feature type="domain" description="Peptidase metallopeptidase" evidence="23">
    <location>
        <begin position="1235"/>
        <end position="1346"/>
    </location>
</feature>